<gene>
    <name evidence="1" type="ORF">L596_025736</name>
</gene>
<organism evidence="1 2">
    <name type="scientific">Steinernema carpocapsae</name>
    <name type="common">Entomopathogenic nematode</name>
    <dbReference type="NCBI Taxonomy" id="34508"/>
    <lineage>
        <taxon>Eukaryota</taxon>
        <taxon>Metazoa</taxon>
        <taxon>Ecdysozoa</taxon>
        <taxon>Nematoda</taxon>
        <taxon>Chromadorea</taxon>
        <taxon>Rhabditida</taxon>
        <taxon>Tylenchina</taxon>
        <taxon>Panagrolaimomorpha</taxon>
        <taxon>Strongyloidoidea</taxon>
        <taxon>Steinernematidae</taxon>
        <taxon>Steinernema</taxon>
    </lineage>
</organism>
<accession>A0A4U5M8M4</accession>
<proteinExistence type="predicted"/>
<keyword evidence="2" id="KW-1185">Reference proteome</keyword>
<name>A0A4U5M8M4_STECR</name>
<protein>
    <submittedName>
        <fullName evidence="1">Uncharacterized protein</fullName>
    </submittedName>
</protein>
<dbReference type="Proteomes" id="UP000298663">
    <property type="component" value="Unassembled WGS sequence"/>
</dbReference>
<reference evidence="1 2" key="1">
    <citation type="journal article" date="2015" name="Genome Biol.">
        <title>Comparative genomics of Steinernema reveals deeply conserved gene regulatory networks.</title>
        <authorList>
            <person name="Dillman A.R."/>
            <person name="Macchietto M."/>
            <person name="Porter C.F."/>
            <person name="Rogers A."/>
            <person name="Williams B."/>
            <person name="Antoshechkin I."/>
            <person name="Lee M.M."/>
            <person name="Goodwin Z."/>
            <person name="Lu X."/>
            <person name="Lewis E.E."/>
            <person name="Goodrich-Blair H."/>
            <person name="Stock S.P."/>
            <person name="Adams B.J."/>
            <person name="Sternberg P.W."/>
            <person name="Mortazavi A."/>
        </authorList>
    </citation>
    <scope>NUCLEOTIDE SEQUENCE [LARGE SCALE GENOMIC DNA]</scope>
    <source>
        <strain evidence="1 2">ALL</strain>
    </source>
</reference>
<dbReference type="AlphaFoldDB" id="A0A4U5M8M4"/>
<evidence type="ECO:0000313" key="2">
    <source>
        <dbReference type="Proteomes" id="UP000298663"/>
    </source>
</evidence>
<dbReference type="EMBL" id="AZBU02000009">
    <property type="protein sequence ID" value="TKR65317.1"/>
    <property type="molecule type" value="Genomic_DNA"/>
</dbReference>
<evidence type="ECO:0000313" key="1">
    <source>
        <dbReference type="EMBL" id="TKR65317.1"/>
    </source>
</evidence>
<reference evidence="1 2" key="2">
    <citation type="journal article" date="2019" name="G3 (Bethesda)">
        <title>Hybrid Assembly of the Genome of the Entomopathogenic Nematode Steinernema carpocapsae Identifies the X-Chromosome.</title>
        <authorList>
            <person name="Serra L."/>
            <person name="Macchietto M."/>
            <person name="Macias-Munoz A."/>
            <person name="McGill C.J."/>
            <person name="Rodriguez I.M."/>
            <person name="Rodriguez B."/>
            <person name="Murad R."/>
            <person name="Mortazavi A."/>
        </authorList>
    </citation>
    <scope>NUCLEOTIDE SEQUENCE [LARGE SCALE GENOMIC DNA]</scope>
    <source>
        <strain evidence="1 2">ALL</strain>
    </source>
</reference>
<comment type="caution">
    <text evidence="1">The sequence shown here is derived from an EMBL/GenBank/DDBJ whole genome shotgun (WGS) entry which is preliminary data.</text>
</comment>
<sequence>MTTISIQTLLDGMKTQGHIRFIKPFYFDEDTLMLLQFGVTGFEYSKVKIAFIDAYKFKCPGTYQFNADVKVFTQWIHFKSIGLR</sequence>